<accession>A0A9D4J130</accession>
<keyword evidence="1" id="KW-0863">Zinc-finger</keyword>
<dbReference type="GO" id="GO:0008270">
    <property type="term" value="F:zinc ion binding"/>
    <property type="evidence" value="ECO:0007669"/>
    <property type="project" value="UniProtKB-KW"/>
</dbReference>
<name>A0A9D4J130_DREPO</name>
<proteinExistence type="predicted"/>
<evidence type="ECO:0000313" key="3">
    <source>
        <dbReference type="EMBL" id="KAH3791974.1"/>
    </source>
</evidence>
<organism evidence="3 4">
    <name type="scientific">Dreissena polymorpha</name>
    <name type="common">Zebra mussel</name>
    <name type="synonym">Mytilus polymorpha</name>
    <dbReference type="NCBI Taxonomy" id="45954"/>
    <lineage>
        <taxon>Eukaryota</taxon>
        <taxon>Metazoa</taxon>
        <taxon>Spiralia</taxon>
        <taxon>Lophotrochozoa</taxon>
        <taxon>Mollusca</taxon>
        <taxon>Bivalvia</taxon>
        <taxon>Autobranchia</taxon>
        <taxon>Heteroconchia</taxon>
        <taxon>Euheterodonta</taxon>
        <taxon>Imparidentia</taxon>
        <taxon>Neoheterodontei</taxon>
        <taxon>Myida</taxon>
        <taxon>Dreissenoidea</taxon>
        <taxon>Dreissenidae</taxon>
        <taxon>Dreissena</taxon>
    </lineage>
</organism>
<dbReference type="EMBL" id="JAIWYP010000007">
    <property type="protein sequence ID" value="KAH3791974.1"/>
    <property type="molecule type" value="Genomic_DNA"/>
</dbReference>
<dbReference type="PROSITE" id="PS50157">
    <property type="entry name" value="ZINC_FINGER_C2H2_2"/>
    <property type="match status" value="1"/>
</dbReference>
<evidence type="ECO:0000313" key="4">
    <source>
        <dbReference type="Proteomes" id="UP000828390"/>
    </source>
</evidence>
<evidence type="ECO:0000259" key="2">
    <source>
        <dbReference type="PROSITE" id="PS50157"/>
    </source>
</evidence>
<protein>
    <recommendedName>
        <fullName evidence="2">C2H2-type domain-containing protein</fullName>
    </recommendedName>
</protein>
<reference evidence="3" key="1">
    <citation type="journal article" date="2019" name="bioRxiv">
        <title>The Genome of the Zebra Mussel, Dreissena polymorpha: A Resource for Invasive Species Research.</title>
        <authorList>
            <person name="McCartney M.A."/>
            <person name="Auch B."/>
            <person name="Kono T."/>
            <person name="Mallez S."/>
            <person name="Zhang Y."/>
            <person name="Obille A."/>
            <person name="Becker A."/>
            <person name="Abrahante J.E."/>
            <person name="Garbe J."/>
            <person name="Badalamenti J.P."/>
            <person name="Herman A."/>
            <person name="Mangelson H."/>
            <person name="Liachko I."/>
            <person name="Sullivan S."/>
            <person name="Sone E.D."/>
            <person name="Koren S."/>
            <person name="Silverstein K.A.T."/>
            <person name="Beckman K.B."/>
            <person name="Gohl D.M."/>
        </authorList>
    </citation>
    <scope>NUCLEOTIDE SEQUENCE</scope>
    <source>
        <strain evidence="3">Duluth1</strain>
        <tissue evidence="3">Whole animal</tissue>
    </source>
</reference>
<dbReference type="Gene3D" id="3.30.160.60">
    <property type="entry name" value="Classic Zinc Finger"/>
    <property type="match status" value="1"/>
</dbReference>
<keyword evidence="1" id="KW-0479">Metal-binding</keyword>
<dbReference type="FunFam" id="3.30.160.60:FF:002075">
    <property type="entry name" value="zinc finger protein 646"/>
    <property type="match status" value="1"/>
</dbReference>
<dbReference type="InterPro" id="IPR036236">
    <property type="entry name" value="Znf_C2H2_sf"/>
</dbReference>
<keyword evidence="4" id="KW-1185">Reference proteome</keyword>
<dbReference type="AlphaFoldDB" id="A0A9D4J130"/>
<keyword evidence="1" id="KW-0862">Zinc</keyword>
<dbReference type="Proteomes" id="UP000828390">
    <property type="component" value="Unassembled WGS sequence"/>
</dbReference>
<feature type="domain" description="C2H2-type" evidence="2">
    <location>
        <begin position="10"/>
        <end position="38"/>
    </location>
</feature>
<sequence>MRIHTGERPHSCSVCGKGFVTRSNLNQHESHGRTAAQLQCLWKGICPQFSTYSAYEDSHRGAPPTVAVFVDRDLSPGPT</sequence>
<dbReference type="SUPFAM" id="SSF57667">
    <property type="entry name" value="beta-beta-alpha zinc fingers"/>
    <property type="match status" value="1"/>
</dbReference>
<reference evidence="3" key="2">
    <citation type="submission" date="2020-11" db="EMBL/GenBank/DDBJ databases">
        <authorList>
            <person name="McCartney M.A."/>
            <person name="Auch B."/>
            <person name="Kono T."/>
            <person name="Mallez S."/>
            <person name="Becker A."/>
            <person name="Gohl D.M."/>
            <person name="Silverstein K.A.T."/>
            <person name="Koren S."/>
            <person name="Bechman K.B."/>
            <person name="Herman A."/>
            <person name="Abrahante J.E."/>
            <person name="Garbe J."/>
        </authorList>
    </citation>
    <scope>NUCLEOTIDE SEQUENCE</scope>
    <source>
        <strain evidence="3">Duluth1</strain>
        <tissue evidence="3">Whole animal</tissue>
    </source>
</reference>
<dbReference type="InterPro" id="IPR013087">
    <property type="entry name" value="Znf_C2H2_type"/>
</dbReference>
<comment type="caution">
    <text evidence="3">The sequence shown here is derived from an EMBL/GenBank/DDBJ whole genome shotgun (WGS) entry which is preliminary data.</text>
</comment>
<evidence type="ECO:0000256" key="1">
    <source>
        <dbReference type="PROSITE-ProRule" id="PRU00042"/>
    </source>
</evidence>
<gene>
    <name evidence="3" type="ORF">DPMN_145463</name>
</gene>